<dbReference type="PANTHER" id="PTHR30105:SF2">
    <property type="entry name" value="DIVERGENT POLYSACCHARIDE DEACETYLASE SUPERFAMILY"/>
    <property type="match status" value="1"/>
</dbReference>
<keyword evidence="2" id="KW-0472">Membrane</keyword>
<sequence>MNGARRGTIHSVGTTQKRHTQKYSLVIACAAFAVFALFALINACTPKDSSKKQAQSSRYGTPEYVIELPPGYEDLKVIPESQKEPLTQPPANPESLSGSQPGAPGAGASVARLARPEGTVPSGAPVLIIVIDDVGYNNGELKPFLELPFPITFAVLPQLPHSADSALSIQKAGKEMILHQPMEALGGNDPGPHAVYLSMDEATIAKTVAENIDSFPYQPKGMNNHMGSAVTRDRNAMTPVLKLVKERGMYYLDSLTTPGTAISELCRELGTPYMERNVFLDNKSDRESILAAIEEGKRIARKRGAAVMIGHVWSTNLAATLMEIYPELVEQGYSLSTISQYMQLQAEENSGHADSWN</sequence>
<evidence type="ECO:0000256" key="1">
    <source>
        <dbReference type="SAM" id="MobiDB-lite"/>
    </source>
</evidence>
<keyword evidence="2" id="KW-0812">Transmembrane</keyword>
<feature type="compositionally biased region" description="Low complexity" evidence="1">
    <location>
        <begin position="95"/>
        <end position="111"/>
    </location>
</feature>
<dbReference type="Gene3D" id="3.20.20.370">
    <property type="entry name" value="Glycoside hydrolase/deacetylase"/>
    <property type="match status" value="1"/>
</dbReference>
<feature type="transmembrane region" description="Helical" evidence="2">
    <location>
        <begin position="23"/>
        <end position="41"/>
    </location>
</feature>
<dbReference type="InterPro" id="IPR006837">
    <property type="entry name" value="Divergent_DAC"/>
</dbReference>
<dbReference type="EMBL" id="FWDM01000012">
    <property type="protein sequence ID" value="SLM11487.1"/>
    <property type="molecule type" value="Genomic_DNA"/>
</dbReference>
<dbReference type="InterPro" id="IPR011330">
    <property type="entry name" value="Glyco_hydro/deAcase_b/a-brl"/>
</dbReference>
<dbReference type="GO" id="GO:0005975">
    <property type="term" value="P:carbohydrate metabolic process"/>
    <property type="evidence" value="ECO:0007669"/>
    <property type="project" value="InterPro"/>
</dbReference>
<evidence type="ECO:0000256" key="2">
    <source>
        <dbReference type="SAM" id="Phobius"/>
    </source>
</evidence>
<dbReference type="SUPFAM" id="SSF88713">
    <property type="entry name" value="Glycoside hydrolase/deacetylase"/>
    <property type="match status" value="1"/>
</dbReference>
<protein>
    <submittedName>
        <fullName evidence="3">Divergent polysaccharide deacetylase family</fullName>
    </submittedName>
</protein>
<dbReference type="AlphaFoldDB" id="A0A3P3XHP9"/>
<feature type="region of interest" description="Disordered" evidence="1">
    <location>
        <begin position="83"/>
        <end position="111"/>
    </location>
</feature>
<accession>A0A3P3XHP9</accession>
<dbReference type="Pfam" id="PF04748">
    <property type="entry name" value="Polysacc_deac_2"/>
    <property type="match status" value="1"/>
</dbReference>
<reference evidence="3" key="1">
    <citation type="submission" date="2017-02" db="EMBL/GenBank/DDBJ databases">
        <authorList>
            <person name="Regsiter A."/>
            <person name="William W."/>
        </authorList>
    </citation>
    <scope>NUCLEOTIDE SEQUENCE</scope>
    <source>
        <strain evidence="3">Bib</strain>
    </source>
</reference>
<keyword evidence="2" id="KW-1133">Transmembrane helix</keyword>
<proteinExistence type="predicted"/>
<evidence type="ECO:0000313" key="3">
    <source>
        <dbReference type="EMBL" id="SLM11487.1"/>
    </source>
</evidence>
<name>A0A3P3XHP9_9SPIR</name>
<dbReference type="CDD" id="cd10936">
    <property type="entry name" value="CE4_DAC2"/>
    <property type="match status" value="1"/>
</dbReference>
<organism evidence="3">
    <name type="scientific">uncultured spirochete</name>
    <dbReference type="NCBI Taxonomy" id="156406"/>
    <lineage>
        <taxon>Bacteria</taxon>
        <taxon>Pseudomonadati</taxon>
        <taxon>Spirochaetota</taxon>
        <taxon>Spirochaetia</taxon>
        <taxon>Spirochaetales</taxon>
        <taxon>environmental samples</taxon>
    </lineage>
</organism>
<gene>
    <name evidence="3" type="ORF">SPIROBIBN47_20039</name>
</gene>
<dbReference type="PANTHER" id="PTHR30105">
    <property type="entry name" value="UNCHARACTERIZED YIBQ-RELATED"/>
    <property type="match status" value="1"/>
</dbReference>